<organism evidence="2 3">
    <name type="scientific">Nocardioides potassii</name>
    <dbReference type="NCBI Taxonomy" id="2911371"/>
    <lineage>
        <taxon>Bacteria</taxon>
        <taxon>Bacillati</taxon>
        <taxon>Actinomycetota</taxon>
        <taxon>Actinomycetes</taxon>
        <taxon>Propionibacteriales</taxon>
        <taxon>Nocardioidaceae</taxon>
        <taxon>Nocardioides</taxon>
    </lineage>
</organism>
<keyword evidence="1" id="KW-0472">Membrane</keyword>
<feature type="transmembrane region" description="Helical" evidence="1">
    <location>
        <begin position="14"/>
        <end position="34"/>
    </location>
</feature>
<reference evidence="2 3" key="1">
    <citation type="submission" date="2022-01" db="EMBL/GenBank/DDBJ databases">
        <title>Nocardioides sp. nov., an actinomycete isolated from mining soil.</title>
        <authorList>
            <person name="Liu L."/>
        </authorList>
    </citation>
    <scope>NUCLEOTIDE SEQUENCE [LARGE SCALE GENOMIC DNA]</scope>
    <source>
        <strain evidence="2 3">KLBMP 9356</strain>
    </source>
</reference>
<dbReference type="Proteomes" id="UP001201161">
    <property type="component" value="Unassembled WGS sequence"/>
</dbReference>
<comment type="caution">
    <text evidence="2">The sequence shown here is derived from an EMBL/GenBank/DDBJ whole genome shotgun (WGS) entry which is preliminary data.</text>
</comment>
<evidence type="ECO:0000313" key="3">
    <source>
        <dbReference type="Proteomes" id="UP001201161"/>
    </source>
</evidence>
<evidence type="ECO:0000256" key="1">
    <source>
        <dbReference type="SAM" id="Phobius"/>
    </source>
</evidence>
<protein>
    <submittedName>
        <fullName evidence="2">Uncharacterized protein</fullName>
    </submittedName>
</protein>
<name>A0ABS9H9A5_9ACTN</name>
<gene>
    <name evidence="2" type="ORF">L2K70_03275</name>
</gene>
<dbReference type="EMBL" id="JAKJHZ010000003">
    <property type="protein sequence ID" value="MCF6376613.1"/>
    <property type="molecule type" value="Genomic_DNA"/>
</dbReference>
<accession>A0ABS9H9A5</accession>
<keyword evidence="1" id="KW-1133">Transmembrane helix</keyword>
<sequence length="76" mass="8091">MSEMYDVEDPGPGMWLQVVGISAIVAAALATVLFTTPTMPEPPSTDSTCQLDLVRQQWTGSSCEDVEAESAGLTTR</sequence>
<proteinExistence type="predicted"/>
<keyword evidence="1" id="KW-0812">Transmembrane</keyword>
<evidence type="ECO:0000313" key="2">
    <source>
        <dbReference type="EMBL" id="MCF6376613.1"/>
    </source>
</evidence>
<keyword evidence="3" id="KW-1185">Reference proteome</keyword>
<dbReference type="RefSeq" id="WP_236398925.1">
    <property type="nucleotide sequence ID" value="NZ_JAKJHZ010000003.1"/>
</dbReference>